<dbReference type="Gene3D" id="1.10.1660.10">
    <property type="match status" value="1"/>
</dbReference>
<evidence type="ECO:0000259" key="1">
    <source>
        <dbReference type="PROSITE" id="PS50937"/>
    </source>
</evidence>
<dbReference type="eggNOG" id="COG5012">
    <property type="taxonomic scope" value="Bacteria"/>
</dbReference>
<evidence type="ECO:0000313" key="2">
    <source>
        <dbReference type="EMBL" id="AIA56212.1"/>
    </source>
</evidence>
<dbReference type="SMART" id="SM00422">
    <property type="entry name" value="HTH_MERR"/>
    <property type="match status" value="1"/>
</dbReference>
<reference evidence="2 3" key="1">
    <citation type="journal article" date="2009" name="J. Bacteriol.">
        <title>Draft genome sequence of the extremely acidophilic bacterium Acidithiobacillus caldus ATCC 51756 reveals metabolic versatility in the genus Acidithiobacillus.</title>
        <authorList>
            <person name="Valdes J."/>
            <person name="Quatrini R."/>
            <person name="Hallberg K."/>
            <person name="Dopson M."/>
            <person name="Valenzuela P.D."/>
            <person name="Holmes D.S."/>
        </authorList>
    </citation>
    <scope>NUCLEOTIDE SEQUENCE [LARGE SCALE GENOMIC DNA]</scope>
    <source>
        <strain evidence="3">ATCC 51756 / DSM 8584 / KU</strain>
    </source>
</reference>
<dbReference type="HOGENOM" id="CLU_045945_3_0_6"/>
<feature type="domain" description="HTH merR-type" evidence="1">
    <location>
        <begin position="17"/>
        <end position="70"/>
    </location>
</feature>
<proteinExistence type="predicted"/>
<dbReference type="GO" id="GO:0003677">
    <property type="term" value="F:DNA binding"/>
    <property type="evidence" value="ECO:0007669"/>
    <property type="project" value="InterPro"/>
</dbReference>
<organism evidence="2 3">
    <name type="scientific">Acidithiobacillus caldus (strain ATCC 51756 / DSM 8584 / KU)</name>
    <dbReference type="NCBI Taxonomy" id="637389"/>
    <lineage>
        <taxon>Bacteria</taxon>
        <taxon>Pseudomonadati</taxon>
        <taxon>Pseudomonadota</taxon>
        <taxon>Acidithiobacillia</taxon>
        <taxon>Acidithiobacillales</taxon>
        <taxon>Acidithiobacillaceae</taxon>
        <taxon>Acidithiobacillus</taxon>
    </lineage>
</organism>
<dbReference type="Proteomes" id="UP000005522">
    <property type="component" value="Chromosome"/>
</dbReference>
<evidence type="ECO:0000313" key="3">
    <source>
        <dbReference type="Proteomes" id="UP000005522"/>
    </source>
</evidence>
<sequence length="314" mass="35083">MDKTNTQQPEHPDDTPQFPISVVEQETGISKELLRMWERRYGFPVPTRDAAGNRLYSRRQILRLHDINRLLGAGYRPGFVVGADPQRLERLLREIPSPATANPRAHPALDKAWRALAEIDLRGLRHLLRQELAREGAQDWVMELAAPLLHRMARSRLDESLPTFVERAAQELLLETLELAAAQIPPAPEDSLRILLMSLPGEGRPLELQMTRILLLGKGVDVLFLGPEPPLEDVLPCLQHCPVHVVQLAISAASVNGDSRQWIRQIQDSIPPSISLWLSGSGAAELKETHNGPCFARLQELLSAVEHWNPGNLG</sequence>
<gene>
    <name evidence="2" type="ORF">Acaty_c2365</name>
</gene>
<dbReference type="AlphaFoldDB" id="A0A060A263"/>
<dbReference type="eggNOG" id="COG0789">
    <property type="taxonomic scope" value="Bacteria"/>
</dbReference>
<dbReference type="Gene3D" id="3.40.50.280">
    <property type="entry name" value="Cobalamin-binding domain"/>
    <property type="match status" value="1"/>
</dbReference>
<dbReference type="GeneID" id="92932433"/>
<dbReference type="Pfam" id="PF13411">
    <property type="entry name" value="MerR_1"/>
    <property type="match status" value="1"/>
</dbReference>
<accession>A0A060A263</accession>
<dbReference type="EMBL" id="CP005986">
    <property type="protein sequence ID" value="AIA56212.1"/>
    <property type="molecule type" value="Genomic_DNA"/>
</dbReference>
<dbReference type="KEGG" id="acz:Acaty_c2365"/>
<dbReference type="RefSeq" id="WP_004868886.1">
    <property type="nucleotide sequence ID" value="NZ_CP005986.1"/>
</dbReference>
<dbReference type="InterPro" id="IPR009061">
    <property type="entry name" value="DNA-bd_dom_put_sf"/>
</dbReference>
<dbReference type="SUPFAM" id="SSF46955">
    <property type="entry name" value="Putative DNA-binding domain"/>
    <property type="match status" value="1"/>
</dbReference>
<dbReference type="GO" id="GO:0006355">
    <property type="term" value="P:regulation of DNA-templated transcription"/>
    <property type="evidence" value="ECO:0007669"/>
    <property type="project" value="InterPro"/>
</dbReference>
<dbReference type="InterPro" id="IPR000551">
    <property type="entry name" value="MerR-type_HTH_dom"/>
</dbReference>
<protein>
    <submittedName>
        <fullName evidence="2">Transcriptional regulator, MerR family</fullName>
    </submittedName>
</protein>
<dbReference type="PROSITE" id="PS50937">
    <property type="entry name" value="HTH_MERR_2"/>
    <property type="match status" value="1"/>
</dbReference>
<name>A0A060A263_ACICK</name>